<dbReference type="HOGENOM" id="CLU_007082_0_4_1"/>
<keyword evidence="5" id="KW-0325">Glycoprotein</keyword>
<keyword evidence="11" id="KW-1185">Reference proteome</keyword>
<evidence type="ECO:0000256" key="2">
    <source>
        <dbReference type="ARBA" id="ARBA00006285"/>
    </source>
</evidence>
<accession>D8T5T0</accession>
<evidence type="ECO:0000256" key="6">
    <source>
        <dbReference type="ARBA" id="ARBA00023295"/>
    </source>
</evidence>
<dbReference type="SUPFAM" id="SSF51445">
    <property type="entry name" value="(Trans)glycosidases"/>
    <property type="match status" value="1"/>
</dbReference>
<feature type="domain" description="Beta-hexosaminidase eukaryotic type N-terminal" evidence="9">
    <location>
        <begin position="26"/>
        <end position="82"/>
    </location>
</feature>
<dbReference type="GO" id="GO:0004563">
    <property type="term" value="F:beta-N-acetylhexosaminidase activity"/>
    <property type="evidence" value="ECO:0000318"/>
    <property type="project" value="GO_Central"/>
</dbReference>
<evidence type="ECO:0000259" key="9">
    <source>
        <dbReference type="Pfam" id="PF14845"/>
    </source>
</evidence>
<evidence type="ECO:0000256" key="5">
    <source>
        <dbReference type="ARBA" id="ARBA00023180"/>
    </source>
</evidence>
<sequence>MDRYTALISGQRTLVQDLVINPPKFVLDKLRIDLFSYNQSLHIGTDESYHLQIPDPLDPKSAFLQANTVYGALRGLETFSQICRYNVEAKTIFLENCPWDIFDEPRFLYRGLLIDTARHYLPLNTIKTIIDSMAYAKLNVLHWHISDDESFPLEIPSFPKLWNGSYSNKQRYSLDHAKDLVKYAELRGISIMAEIDVPGHARSWGVGYPQLWPSQNCRTPLDVSKEFTFEVIDGIFFVHANLLDLRKAFPFELLHIGGDEIVGKAQSLFLNGLIFSKSNSIETRYLYDRLGKHNLTATQAYKFFVLEVQKLAMKHGYVPVSWQEAFQNFGSSLPKNTIIQNWLGSAIAPSVVKSGLKCIISEQASWYLDHFEVTWEQFYNKEPYDSITDGREQQLILGGEVCMWGEKVDASNIHQIIWPRAAAAAEKLWSPFSVTNLGPHKAVDKLQYMAQLLELQLLKLPSPTMLAPAIL</sequence>
<feature type="active site" description="Proton donor" evidence="7">
    <location>
        <position position="260"/>
    </location>
</feature>
<dbReference type="EMBL" id="GL377678">
    <property type="protein sequence ID" value="EFJ08019.1"/>
    <property type="molecule type" value="Genomic_DNA"/>
</dbReference>
<dbReference type="Gene3D" id="3.20.20.80">
    <property type="entry name" value="Glycosidases"/>
    <property type="match status" value="1"/>
</dbReference>
<organism evidence="11">
    <name type="scientific">Selaginella moellendorffii</name>
    <name type="common">Spikemoss</name>
    <dbReference type="NCBI Taxonomy" id="88036"/>
    <lineage>
        <taxon>Eukaryota</taxon>
        <taxon>Viridiplantae</taxon>
        <taxon>Streptophyta</taxon>
        <taxon>Embryophyta</taxon>
        <taxon>Tracheophyta</taxon>
        <taxon>Lycopodiopsida</taxon>
        <taxon>Selaginellales</taxon>
        <taxon>Selaginellaceae</taxon>
        <taxon>Selaginella</taxon>
    </lineage>
</organism>
<dbReference type="PRINTS" id="PR00738">
    <property type="entry name" value="GLHYDRLASE20"/>
</dbReference>
<dbReference type="Gene3D" id="3.30.379.10">
    <property type="entry name" value="Chitobiase/beta-hexosaminidase domain 2-like"/>
    <property type="match status" value="1"/>
</dbReference>
<dbReference type="KEGG" id="smo:SELMODRAFT_429321"/>
<evidence type="ECO:0000256" key="7">
    <source>
        <dbReference type="PIRSR" id="PIRSR001093-1"/>
    </source>
</evidence>
<evidence type="ECO:0000313" key="11">
    <source>
        <dbReference type="Proteomes" id="UP000001514"/>
    </source>
</evidence>
<feature type="domain" description="Glycoside hydrolase family 20 catalytic" evidence="8">
    <location>
        <begin position="107"/>
        <end position="431"/>
    </location>
</feature>
<dbReference type="GO" id="GO:0005975">
    <property type="term" value="P:carbohydrate metabolic process"/>
    <property type="evidence" value="ECO:0007669"/>
    <property type="project" value="InterPro"/>
</dbReference>
<dbReference type="InterPro" id="IPR029019">
    <property type="entry name" value="HEX_eukaryotic_N"/>
</dbReference>
<evidence type="ECO:0000256" key="1">
    <source>
        <dbReference type="ARBA" id="ARBA00001231"/>
    </source>
</evidence>
<dbReference type="PANTHER" id="PTHR22600">
    <property type="entry name" value="BETA-HEXOSAMINIDASE"/>
    <property type="match status" value="1"/>
</dbReference>
<dbReference type="SUPFAM" id="SSF55545">
    <property type="entry name" value="beta-N-acetylhexosaminidase-like domain"/>
    <property type="match status" value="1"/>
</dbReference>
<dbReference type="EC" id="3.2.1.52" evidence="3"/>
<comment type="similarity">
    <text evidence="2">Belongs to the glycosyl hydrolase 20 family.</text>
</comment>
<dbReference type="InterPro" id="IPR017853">
    <property type="entry name" value="GH"/>
</dbReference>
<name>D8T5T0_SELML</name>
<keyword evidence="6" id="KW-0326">Glycosidase</keyword>
<dbReference type="Proteomes" id="UP000001514">
    <property type="component" value="Unassembled WGS sequence"/>
</dbReference>
<evidence type="ECO:0000256" key="4">
    <source>
        <dbReference type="ARBA" id="ARBA00022801"/>
    </source>
</evidence>
<dbReference type="GO" id="GO:0016020">
    <property type="term" value="C:membrane"/>
    <property type="evidence" value="ECO:0000318"/>
    <property type="project" value="GO_Central"/>
</dbReference>
<dbReference type="InterPro" id="IPR015883">
    <property type="entry name" value="Glyco_hydro_20_cat"/>
</dbReference>
<dbReference type="GO" id="GO:0006491">
    <property type="term" value="P:N-glycan processing"/>
    <property type="evidence" value="ECO:0000318"/>
    <property type="project" value="GO_Central"/>
</dbReference>
<dbReference type="PANTHER" id="PTHR22600:SF21">
    <property type="entry name" value="BETA-HEXOSAMINIDASE A"/>
    <property type="match status" value="1"/>
</dbReference>
<dbReference type="PIRSF" id="PIRSF001093">
    <property type="entry name" value="B-hxosamndse_ab_euk"/>
    <property type="match status" value="1"/>
</dbReference>
<dbReference type="InterPro" id="IPR029018">
    <property type="entry name" value="Hex-like_dom2"/>
</dbReference>
<comment type="catalytic activity">
    <reaction evidence="1">
        <text>Hydrolysis of terminal non-reducing N-acetyl-D-hexosamine residues in N-acetyl-beta-D-hexosaminides.</text>
        <dbReference type="EC" id="3.2.1.52"/>
    </reaction>
</comment>
<dbReference type="STRING" id="88036.D8T5T0"/>
<dbReference type="GO" id="GO:0030203">
    <property type="term" value="P:glycosaminoglycan metabolic process"/>
    <property type="evidence" value="ECO:0000318"/>
    <property type="project" value="GO_Central"/>
</dbReference>
<proteinExistence type="inferred from homology"/>
<dbReference type="Gramene" id="EFJ08019">
    <property type="protein sequence ID" value="EFJ08019"/>
    <property type="gene ID" value="SELMODRAFT_429321"/>
</dbReference>
<dbReference type="Pfam" id="PF00728">
    <property type="entry name" value="Glyco_hydro_20"/>
    <property type="match status" value="1"/>
</dbReference>
<evidence type="ECO:0000259" key="8">
    <source>
        <dbReference type="Pfam" id="PF00728"/>
    </source>
</evidence>
<evidence type="ECO:0000256" key="3">
    <source>
        <dbReference type="ARBA" id="ARBA00012663"/>
    </source>
</evidence>
<evidence type="ECO:0000313" key="10">
    <source>
        <dbReference type="EMBL" id="EFJ08019.1"/>
    </source>
</evidence>
<dbReference type="InParanoid" id="D8T5T0"/>
<dbReference type="InterPro" id="IPR025705">
    <property type="entry name" value="Beta_hexosaminidase_sua/sub"/>
</dbReference>
<dbReference type="AlphaFoldDB" id="D8T5T0"/>
<gene>
    <name evidence="10" type="ORF">SELMODRAFT_429321</name>
</gene>
<dbReference type="eggNOG" id="KOG2499">
    <property type="taxonomic scope" value="Eukaryota"/>
</dbReference>
<keyword evidence="4" id="KW-0378">Hydrolase</keyword>
<protein>
    <recommendedName>
        <fullName evidence="3">beta-N-acetylhexosaminidase</fullName>
        <ecNumber evidence="3">3.2.1.52</ecNumber>
    </recommendedName>
</protein>
<dbReference type="Pfam" id="PF14845">
    <property type="entry name" value="Glycohydro_20b2"/>
    <property type="match status" value="1"/>
</dbReference>
<reference evidence="10 11" key="1">
    <citation type="journal article" date="2011" name="Science">
        <title>The Selaginella genome identifies genetic changes associated with the evolution of vascular plants.</title>
        <authorList>
            <person name="Banks J.A."/>
            <person name="Nishiyama T."/>
            <person name="Hasebe M."/>
            <person name="Bowman J.L."/>
            <person name="Gribskov M."/>
            <person name="dePamphilis C."/>
            <person name="Albert V.A."/>
            <person name="Aono N."/>
            <person name="Aoyama T."/>
            <person name="Ambrose B.A."/>
            <person name="Ashton N.W."/>
            <person name="Axtell M.J."/>
            <person name="Barker E."/>
            <person name="Barker M.S."/>
            <person name="Bennetzen J.L."/>
            <person name="Bonawitz N.D."/>
            <person name="Chapple C."/>
            <person name="Cheng C."/>
            <person name="Correa L.G."/>
            <person name="Dacre M."/>
            <person name="DeBarry J."/>
            <person name="Dreyer I."/>
            <person name="Elias M."/>
            <person name="Engstrom E.M."/>
            <person name="Estelle M."/>
            <person name="Feng L."/>
            <person name="Finet C."/>
            <person name="Floyd S.K."/>
            <person name="Frommer W.B."/>
            <person name="Fujita T."/>
            <person name="Gramzow L."/>
            <person name="Gutensohn M."/>
            <person name="Harholt J."/>
            <person name="Hattori M."/>
            <person name="Heyl A."/>
            <person name="Hirai T."/>
            <person name="Hiwatashi Y."/>
            <person name="Ishikawa M."/>
            <person name="Iwata M."/>
            <person name="Karol K.G."/>
            <person name="Koehler B."/>
            <person name="Kolukisaoglu U."/>
            <person name="Kubo M."/>
            <person name="Kurata T."/>
            <person name="Lalonde S."/>
            <person name="Li K."/>
            <person name="Li Y."/>
            <person name="Litt A."/>
            <person name="Lyons E."/>
            <person name="Manning G."/>
            <person name="Maruyama T."/>
            <person name="Michael T.P."/>
            <person name="Mikami K."/>
            <person name="Miyazaki S."/>
            <person name="Morinaga S."/>
            <person name="Murata T."/>
            <person name="Mueller-Roeber B."/>
            <person name="Nelson D.R."/>
            <person name="Obara M."/>
            <person name="Oguri Y."/>
            <person name="Olmstead R.G."/>
            <person name="Onodera N."/>
            <person name="Petersen B.L."/>
            <person name="Pils B."/>
            <person name="Prigge M."/>
            <person name="Rensing S.A."/>
            <person name="Riano-Pachon D.M."/>
            <person name="Roberts A.W."/>
            <person name="Sato Y."/>
            <person name="Scheller H.V."/>
            <person name="Schulz B."/>
            <person name="Schulz C."/>
            <person name="Shakirov E.V."/>
            <person name="Shibagaki N."/>
            <person name="Shinohara N."/>
            <person name="Shippen D.E."/>
            <person name="Soerensen I."/>
            <person name="Sotooka R."/>
            <person name="Sugimoto N."/>
            <person name="Sugita M."/>
            <person name="Sumikawa N."/>
            <person name="Tanurdzic M."/>
            <person name="Theissen G."/>
            <person name="Ulvskov P."/>
            <person name="Wakazuki S."/>
            <person name="Weng J.K."/>
            <person name="Willats W.W."/>
            <person name="Wipf D."/>
            <person name="Wolf P.G."/>
            <person name="Yang L."/>
            <person name="Zimmer A.D."/>
            <person name="Zhu Q."/>
            <person name="Mitros T."/>
            <person name="Hellsten U."/>
            <person name="Loque D."/>
            <person name="Otillar R."/>
            <person name="Salamov A."/>
            <person name="Schmutz J."/>
            <person name="Shapiro H."/>
            <person name="Lindquist E."/>
            <person name="Lucas S."/>
            <person name="Rokhsar D."/>
            <person name="Grigoriev I.V."/>
        </authorList>
    </citation>
    <scope>NUCLEOTIDE SEQUENCE [LARGE SCALE GENOMIC DNA]</scope>
</reference>